<dbReference type="RefSeq" id="WP_281735378.1">
    <property type="nucleotide sequence ID" value="NZ_JAKETQ010000001.1"/>
</dbReference>
<gene>
    <name evidence="2" type="ORF">ML536_06825</name>
</gene>
<proteinExistence type="predicted"/>
<sequence length="112" mass="12244">METVPTFTFTAGRAKARGKPQEGKRLLVLKGSTALKSNTSVRTDRDRDLRDELLRSGVLIPHPRDAELLEFARDHLFDSASAACGVVKDGNVSGPSSWKLGSSSRTLKDFWG</sequence>
<protein>
    <submittedName>
        <fullName evidence="2">DUF4357 domain-containing protein</fullName>
    </submittedName>
</protein>
<evidence type="ECO:0000313" key="3">
    <source>
        <dbReference type="Proteomes" id="UP001156140"/>
    </source>
</evidence>
<dbReference type="Proteomes" id="UP001156140">
    <property type="component" value="Unassembled WGS sequence"/>
</dbReference>
<comment type="caution">
    <text evidence="2">The sequence shown here is derived from an EMBL/GenBank/DDBJ whole genome shotgun (WGS) entry which is preliminary data.</text>
</comment>
<accession>A0AA41UAM2</accession>
<evidence type="ECO:0000259" key="1">
    <source>
        <dbReference type="Pfam" id="PF14267"/>
    </source>
</evidence>
<name>A0AA41UAM2_9HYPH</name>
<feature type="domain" description="DUF4357" evidence="1">
    <location>
        <begin position="50"/>
        <end position="101"/>
    </location>
</feature>
<dbReference type="InterPro" id="IPR025579">
    <property type="entry name" value="DUF4357"/>
</dbReference>
<reference evidence="2" key="1">
    <citation type="submission" date="2022-03" db="EMBL/GenBank/DDBJ databases">
        <title>The complete genome sequence of a Methyloterrigena soli.</title>
        <authorList>
            <person name="Zi Z."/>
        </authorList>
    </citation>
    <scope>NUCLEOTIDE SEQUENCE</scope>
    <source>
        <strain evidence="2">M48</strain>
    </source>
</reference>
<dbReference type="Pfam" id="PF14267">
    <property type="entry name" value="DUF4357"/>
    <property type="match status" value="1"/>
</dbReference>
<dbReference type="AlphaFoldDB" id="A0AA41UAM2"/>
<keyword evidence="3" id="KW-1185">Reference proteome</keyword>
<organism evidence="2 3">
    <name type="scientific">Paradevosia shaoguanensis</name>
    <dbReference type="NCBI Taxonomy" id="1335043"/>
    <lineage>
        <taxon>Bacteria</taxon>
        <taxon>Pseudomonadati</taxon>
        <taxon>Pseudomonadota</taxon>
        <taxon>Alphaproteobacteria</taxon>
        <taxon>Hyphomicrobiales</taxon>
        <taxon>Devosiaceae</taxon>
        <taxon>Paradevosia</taxon>
    </lineage>
</organism>
<evidence type="ECO:0000313" key="2">
    <source>
        <dbReference type="EMBL" id="MCI0126538.1"/>
    </source>
</evidence>
<dbReference type="EMBL" id="JALAZD010000001">
    <property type="protein sequence ID" value="MCI0126538.1"/>
    <property type="molecule type" value="Genomic_DNA"/>
</dbReference>